<protein>
    <recommendedName>
        <fullName evidence="3">Transcription elongation factor, mitochondrial</fullName>
    </recommendedName>
</protein>
<comment type="similarity">
    <text evidence="2">Belongs to the TEFM family.</text>
</comment>
<name>A0A6S7HDS4_PARCT</name>
<sequence length="340" mass="38463">MAGKIFKMAIVRKFSKSVTKVFPELELFSNDQEKLVLEQINARSLDDFCSTKGIGRARGKAIIEHRVKHGPFLSLVDLAAIKGFGKAFFKNLLESEGVLPIQQKKHKLSNLTYLLTSQQKKTISSLVSIDIGLSNAAYVHIDRKKRILDWKRISVPVARPYNPVNCKKSVCQVVSSLPNAELYIIELQSHRASRVDPVMFPFVLHLRIVEAMFHCLLQNKLVFDMNPSVTARYFGLPTGQGKKKAAVNLISFMIRKTENMQLFEESPNAFFEKATSMQGSKETVGSILATSSMPKHMLDMKWQADIPDEILEYFMSEKKKDDLSDCLLQALAFLDLAFQE</sequence>
<comment type="subcellular location">
    <subcellularLocation>
        <location evidence="1">Mitochondrion matrix</location>
        <location evidence="1">Mitochondrion nucleoid</location>
    </subcellularLocation>
</comment>
<dbReference type="GO" id="GO:0003676">
    <property type="term" value="F:nucleic acid binding"/>
    <property type="evidence" value="ECO:0007669"/>
    <property type="project" value="InterPro"/>
</dbReference>
<keyword evidence="7" id="KW-0804">Transcription</keyword>
<dbReference type="Proteomes" id="UP001152795">
    <property type="component" value="Unassembled WGS sequence"/>
</dbReference>
<keyword evidence="6" id="KW-0496">Mitochondrion</keyword>
<comment type="function">
    <text evidence="9">Transcription elongation factor which increases mitochondrial RNA polymerase processivity. Regulates transcription of the mitochondrial genome, including genes important for the oxidative phosphorylation machinery.</text>
</comment>
<dbReference type="GO" id="GO:0030337">
    <property type="term" value="F:DNA polymerase processivity factor activity"/>
    <property type="evidence" value="ECO:0007669"/>
    <property type="project" value="TreeGrafter"/>
</dbReference>
<keyword evidence="4" id="KW-0809">Transit peptide</keyword>
<comment type="caution">
    <text evidence="11">The sequence shown here is derived from an EMBL/GenBank/DDBJ whole genome shotgun (WGS) entry which is preliminary data.</text>
</comment>
<dbReference type="PANTHER" id="PTHR21053:SF2">
    <property type="entry name" value="TRANSCRIPTION ELONGATION FACTOR, MITOCHONDRIAL"/>
    <property type="match status" value="1"/>
</dbReference>
<evidence type="ECO:0000256" key="2">
    <source>
        <dbReference type="ARBA" id="ARBA00009086"/>
    </source>
</evidence>
<evidence type="ECO:0000313" key="12">
    <source>
        <dbReference type="Proteomes" id="UP001152795"/>
    </source>
</evidence>
<dbReference type="PANTHER" id="PTHR21053">
    <property type="entry name" value="TRANSCRIPTION ELONGATION FACTOR, MITOCHONDRIAL"/>
    <property type="match status" value="1"/>
</dbReference>
<accession>A0A6S7HDS4</accession>
<evidence type="ECO:0000256" key="7">
    <source>
        <dbReference type="ARBA" id="ARBA00023163"/>
    </source>
</evidence>
<dbReference type="Pfam" id="PF09159">
    <property type="entry name" value="Ydc2-catalyt"/>
    <property type="match status" value="1"/>
</dbReference>
<keyword evidence="11" id="KW-0648">Protein biosynthesis</keyword>
<evidence type="ECO:0000256" key="6">
    <source>
        <dbReference type="ARBA" id="ARBA00023128"/>
    </source>
</evidence>
<evidence type="ECO:0000259" key="10">
    <source>
        <dbReference type="Pfam" id="PF09159"/>
    </source>
</evidence>
<dbReference type="InterPro" id="IPR039150">
    <property type="entry name" value="TEFM"/>
</dbReference>
<dbReference type="SUPFAM" id="SSF53098">
    <property type="entry name" value="Ribonuclease H-like"/>
    <property type="match status" value="1"/>
</dbReference>
<reference evidence="11" key="1">
    <citation type="submission" date="2020-04" db="EMBL/GenBank/DDBJ databases">
        <authorList>
            <person name="Alioto T."/>
            <person name="Alioto T."/>
            <person name="Gomez Garrido J."/>
        </authorList>
    </citation>
    <scope>NUCLEOTIDE SEQUENCE</scope>
    <source>
        <strain evidence="11">A484AB</strain>
    </source>
</reference>
<gene>
    <name evidence="11" type="ORF">PACLA_8A041525</name>
</gene>
<dbReference type="InterPro" id="IPR015242">
    <property type="entry name" value="Ydc2_cat"/>
</dbReference>
<evidence type="ECO:0000256" key="9">
    <source>
        <dbReference type="ARBA" id="ARBA00025262"/>
    </source>
</evidence>
<dbReference type="Gene3D" id="3.30.420.10">
    <property type="entry name" value="Ribonuclease H-like superfamily/Ribonuclease H"/>
    <property type="match status" value="1"/>
</dbReference>
<evidence type="ECO:0000256" key="1">
    <source>
        <dbReference type="ARBA" id="ARBA00004436"/>
    </source>
</evidence>
<organism evidence="11 12">
    <name type="scientific">Paramuricea clavata</name>
    <name type="common">Red gorgonian</name>
    <name type="synonym">Violescent sea-whip</name>
    <dbReference type="NCBI Taxonomy" id="317549"/>
    <lineage>
        <taxon>Eukaryota</taxon>
        <taxon>Metazoa</taxon>
        <taxon>Cnidaria</taxon>
        <taxon>Anthozoa</taxon>
        <taxon>Octocorallia</taxon>
        <taxon>Malacalcyonacea</taxon>
        <taxon>Plexauridae</taxon>
        <taxon>Paramuricea</taxon>
    </lineage>
</organism>
<dbReference type="Pfam" id="PF12836">
    <property type="entry name" value="HHH_3"/>
    <property type="match status" value="1"/>
</dbReference>
<keyword evidence="11" id="KW-0251">Elongation factor</keyword>
<evidence type="ECO:0000313" key="11">
    <source>
        <dbReference type="EMBL" id="CAB3993817.1"/>
    </source>
</evidence>
<dbReference type="OrthoDB" id="5949570at2759"/>
<dbReference type="EMBL" id="CACRXK020002332">
    <property type="protein sequence ID" value="CAB3993817.1"/>
    <property type="molecule type" value="Genomic_DNA"/>
</dbReference>
<dbReference type="GO" id="GO:0042645">
    <property type="term" value="C:mitochondrial nucleoid"/>
    <property type="evidence" value="ECO:0007669"/>
    <property type="project" value="UniProtKB-SubCell"/>
</dbReference>
<keyword evidence="12" id="KW-1185">Reference proteome</keyword>
<evidence type="ECO:0000256" key="4">
    <source>
        <dbReference type="ARBA" id="ARBA00022946"/>
    </source>
</evidence>
<dbReference type="GO" id="GO:0003746">
    <property type="term" value="F:translation elongation factor activity"/>
    <property type="evidence" value="ECO:0007669"/>
    <property type="project" value="UniProtKB-KW"/>
</dbReference>
<evidence type="ECO:0000256" key="5">
    <source>
        <dbReference type="ARBA" id="ARBA00023015"/>
    </source>
</evidence>
<proteinExistence type="inferred from homology"/>
<dbReference type="InterPro" id="IPR012337">
    <property type="entry name" value="RNaseH-like_sf"/>
</dbReference>
<dbReference type="AlphaFoldDB" id="A0A6S7HDS4"/>
<evidence type="ECO:0000256" key="8">
    <source>
        <dbReference type="ARBA" id="ARBA00023271"/>
    </source>
</evidence>
<dbReference type="SUPFAM" id="SSF47781">
    <property type="entry name" value="RuvA domain 2-like"/>
    <property type="match status" value="1"/>
</dbReference>
<dbReference type="GO" id="GO:0006392">
    <property type="term" value="P:transcription elongation by mitochondrial RNA polymerase"/>
    <property type="evidence" value="ECO:0007669"/>
    <property type="project" value="InterPro"/>
</dbReference>
<feature type="domain" description="Mitochondrial resolvase Ydc2 catalytic" evidence="10">
    <location>
        <begin position="127"/>
        <end position="335"/>
    </location>
</feature>
<keyword evidence="5" id="KW-0805">Transcription regulation</keyword>
<keyword evidence="8" id="KW-1135">Mitochondrion nucleoid</keyword>
<evidence type="ECO:0000256" key="3">
    <source>
        <dbReference type="ARBA" id="ARBA00017000"/>
    </source>
</evidence>
<dbReference type="InterPro" id="IPR010994">
    <property type="entry name" value="RuvA_2-like"/>
</dbReference>
<dbReference type="InterPro" id="IPR036397">
    <property type="entry name" value="RNaseH_sf"/>
</dbReference>